<evidence type="ECO:0000256" key="5">
    <source>
        <dbReference type="ARBA" id="ARBA00022692"/>
    </source>
</evidence>
<sequence length="742" mass="79161">MRYLTGVSAAALCIASTAFASEPSTDEIIVTATKRPLPLSEVAGSVDVIELGSQPGGLDRAEEITRLVTGLQAAVANGSQIAYQIRGIGAVDHQALTPGAAAVYRDGVLLATNVQTGFLLYDMARVEVLKGPQGTLYGRNASSGSINFVTNRPGTDAPSSLRLRAGSYDLLDVAGAFETSLAEDLAARLAFRGRLQGPVLDNVASGGFPAGSDRAAGETEDFGMRLSVLREGDRSTALLRLHYEAQKGTNPAPLNSALDLGDHEISVGNDGLQPRDNDFYGASLETTWTSGGWDMTSLTAFEGYAQNYGFDFDGTPAPFGIPSLNANLRYNRDYWQASQELRGVKELERGSLLIGLAASTDDFQQDYLIWCGRLDEATLLGSCTYVGAPGRVGPTPASPSPVRSLLTTIEQQRSTGALFASLQHDLTDRLALTLGGRLTAEDIDGEGFGIHLFEDGTRAFNDRDGLGDAVGSNSIEETRFTGDAALRYAISLRTNVYASVASGFKSGGFNGEVANNAGHYADEGLFGAETVIAYELGLRSRVTDRLRGSIAAFILDYDDPQARIFVPFTQPDGTTIISNSLSNLDAAGVRGLEIEAEAQPTDRLDLRASVTLLDTEIYQPFDGSSNAALFDGNPLPFASEVSATLSGRWLLPFAGDRFSIAADAKYRSDYQLDAEGLDERKQEGFTTVNAAFEAAVTDDLTFSIWGRNLSDEDYAVSGYGFIGTNTFRSAPRTVGMDLRLVF</sequence>
<dbReference type="InterPro" id="IPR036942">
    <property type="entry name" value="Beta-barrel_TonB_sf"/>
</dbReference>
<dbReference type="InterPro" id="IPR000531">
    <property type="entry name" value="Beta-barrel_TonB"/>
</dbReference>
<evidence type="ECO:0000256" key="2">
    <source>
        <dbReference type="ARBA" id="ARBA00022448"/>
    </source>
</evidence>
<comment type="caution">
    <text evidence="16">The sequence shown here is derived from an EMBL/GenBank/DDBJ whole genome shotgun (WGS) entry which is preliminary data.</text>
</comment>
<name>A0ABV7M740_9PROT</name>
<evidence type="ECO:0000256" key="7">
    <source>
        <dbReference type="ARBA" id="ARBA00023065"/>
    </source>
</evidence>
<evidence type="ECO:0000256" key="6">
    <source>
        <dbReference type="ARBA" id="ARBA00023004"/>
    </source>
</evidence>
<keyword evidence="5 11" id="KW-0812">Transmembrane</keyword>
<evidence type="ECO:0000256" key="9">
    <source>
        <dbReference type="ARBA" id="ARBA00023136"/>
    </source>
</evidence>
<organism evidence="16 17">
    <name type="scientific">Parvularcula lutaonensis</name>
    <dbReference type="NCBI Taxonomy" id="491923"/>
    <lineage>
        <taxon>Bacteria</taxon>
        <taxon>Pseudomonadati</taxon>
        <taxon>Pseudomonadota</taxon>
        <taxon>Alphaproteobacteria</taxon>
        <taxon>Parvularculales</taxon>
        <taxon>Parvularculaceae</taxon>
        <taxon>Parvularcula</taxon>
    </lineage>
</organism>
<keyword evidence="4" id="KW-0410">Iron transport</keyword>
<dbReference type="RefSeq" id="WP_189577070.1">
    <property type="nucleotide sequence ID" value="NZ_BMXU01000003.1"/>
</dbReference>
<evidence type="ECO:0000313" key="16">
    <source>
        <dbReference type="EMBL" id="MFC3301225.1"/>
    </source>
</evidence>
<keyword evidence="6" id="KW-0408">Iron</keyword>
<dbReference type="Pfam" id="PF00593">
    <property type="entry name" value="TonB_dep_Rec_b-barrel"/>
    <property type="match status" value="1"/>
</dbReference>
<feature type="domain" description="TonB-dependent receptor-like beta-barrel" evidence="14">
    <location>
        <begin position="240"/>
        <end position="709"/>
    </location>
</feature>
<proteinExistence type="inferred from homology"/>
<evidence type="ECO:0000313" key="17">
    <source>
        <dbReference type="Proteomes" id="UP001595607"/>
    </source>
</evidence>
<evidence type="ECO:0000256" key="13">
    <source>
        <dbReference type="SAM" id="SignalP"/>
    </source>
</evidence>
<gene>
    <name evidence="16" type="ORF">ACFONP_00585</name>
</gene>
<protein>
    <submittedName>
        <fullName evidence="16">TonB-dependent receptor</fullName>
    </submittedName>
</protein>
<dbReference type="InterPro" id="IPR012910">
    <property type="entry name" value="Plug_dom"/>
</dbReference>
<dbReference type="PANTHER" id="PTHR32552:SF81">
    <property type="entry name" value="TONB-DEPENDENT OUTER MEMBRANE RECEPTOR"/>
    <property type="match status" value="1"/>
</dbReference>
<feature type="domain" description="TonB-dependent receptor plug" evidence="15">
    <location>
        <begin position="45"/>
        <end position="144"/>
    </location>
</feature>
<evidence type="ECO:0000259" key="15">
    <source>
        <dbReference type="Pfam" id="PF07715"/>
    </source>
</evidence>
<keyword evidence="10 11" id="KW-0998">Cell outer membrane</keyword>
<dbReference type="PROSITE" id="PS52016">
    <property type="entry name" value="TONB_DEPENDENT_REC_3"/>
    <property type="match status" value="1"/>
</dbReference>
<dbReference type="SUPFAM" id="SSF56935">
    <property type="entry name" value="Porins"/>
    <property type="match status" value="1"/>
</dbReference>
<comment type="subcellular location">
    <subcellularLocation>
        <location evidence="1 11">Cell outer membrane</location>
        <topology evidence="1 11">Multi-pass membrane protein</topology>
    </subcellularLocation>
</comment>
<comment type="similarity">
    <text evidence="11 12">Belongs to the TonB-dependent receptor family.</text>
</comment>
<dbReference type="PANTHER" id="PTHR32552">
    <property type="entry name" value="FERRICHROME IRON RECEPTOR-RELATED"/>
    <property type="match status" value="1"/>
</dbReference>
<evidence type="ECO:0000259" key="14">
    <source>
        <dbReference type="Pfam" id="PF00593"/>
    </source>
</evidence>
<keyword evidence="13" id="KW-0732">Signal</keyword>
<evidence type="ECO:0000256" key="4">
    <source>
        <dbReference type="ARBA" id="ARBA00022496"/>
    </source>
</evidence>
<reference evidence="17" key="1">
    <citation type="journal article" date="2019" name="Int. J. Syst. Evol. Microbiol.">
        <title>The Global Catalogue of Microorganisms (GCM) 10K type strain sequencing project: providing services to taxonomists for standard genome sequencing and annotation.</title>
        <authorList>
            <consortium name="The Broad Institute Genomics Platform"/>
            <consortium name="The Broad Institute Genome Sequencing Center for Infectious Disease"/>
            <person name="Wu L."/>
            <person name="Ma J."/>
        </authorList>
    </citation>
    <scope>NUCLEOTIDE SEQUENCE [LARGE SCALE GENOMIC DNA]</scope>
    <source>
        <strain evidence="17">KCTC 22245</strain>
    </source>
</reference>
<dbReference type="Gene3D" id="2.40.170.20">
    <property type="entry name" value="TonB-dependent receptor, beta-barrel domain"/>
    <property type="match status" value="1"/>
</dbReference>
<feature type="signal peptide" evidence="13">
    <location>
        <begin position="1"/>
        <end position="20"/>
    </location>
</feature>
<evidence type="ECO:0000256" key="8">
    <source>
        <dbReference type="ARBA" id="ARBA00023077"/>
    </source>
</evidence>
<keyword evidence="2 11" id="KW-0813">Transport</keyword>
<evidence type="ECO:0000256" key="10">
    <source>
        <dbReference type="ARBA" id="ARBA00023237"/>
    </source>
</evidence>
<accession>A0ABV7M740</accession>
<evidence type="ECO:0000256" key="12">
    <source>
        <dbReference type="RuleBase" id="RU003357"/>
    </source>
</evidence>
<keyword evidence="9 11" id="KW-0472">Membrane</keyword>
<keyword evidence="3 11" id="KW-1134">Transmembrane beta strand</keyword>
<keyword evidence="17" id="KW-1185">Reference proteome</keyword>
<dbReference type="Pfam" id="PF07715">
    <property type="entry name" value="Plug"/>
    <property type="match status" value="1"/>
</dbReference>
<evidence type="ECO:0000256" key="3">
    <source>
        <dbReference type="ARBA" id="ARBA00022452"/>
    </source>
</evidence>
<dbReference type="EMBL" id="JBHRVA010000001">
    <property type="protein sequence ID" value="MFC3301225.1"/>
    <property type="molecule type" value="Genomic_DNA"/>
</dbReference>
<dbReference type="Proteomes" id="UP001595607">
    <property type="component" value="Unassembled WGS sequence"/>
</dbReference>
<keyword evidence="16" id="KW-0675">Receptor</keyword>
<feature type="chain" id="PRO_5045219434" evidence="13">
    <location>
        <begin position="21"/>
        <end position="742"/>
    </location>
</feature>
<evidence type="ECO:0000256" key="1">
    <source>
        <dbReference type="ARBA" id="ARBA00004571"/>
    </source>
</evidence>
<evidence type="ECO:0000256" key="11">
    <source>
        <dbReference type="PROSITE-ProRule" id="PRU01360"/>
    </source>
</evidence>
<dbReference type="InterPro" id="IPR039426">
    <property type="entry name" value="TonB-dep_rcpt-like"/>
</dbReference>
<keyword evidence="7" id="KW-0406">Ion transport</keyword>
<keyword evidence="8 12" id="KW-0798">TonB box</keyword>